<sequence>MPPRWAAGSRQPTGLSAGAAYDAGLRPLRNKRITRNGTRFPLRCPRNEGLDMNNLYRPLNLSRRTLLRGSAIAGAGLAGLPFSGAFASGAAAAVAAPSIIACPTWGARAPGPLDVLTRNPDKILIHHTAGPNSTDYSAAHAHAVARSIQNHHMDVNGWTDSGQHFTVSRGGHVLEARHHSLPRLQAGSGMVFGSHCPDQNDQAIGIENEGTYTTAAPTAAQYNSLVQLCAYICAQYGLPATAIFGHRDYRATACPGDRFYGMIPQLRADVAARMGGGDRVGLYRPGTGTFFLEGLGSARLGDAGLVPIAGDWNRDGVDSIGVYKKDNQTFYLKNSNTSGVADGAFRFGNEGDIPLVGDWDGDGYDTIAVYRPDNQTFYLKNRNDNSGEADGAFRFGSKGDIPLAGNWDGDQYDTIGVYRPDNQTFYLKNRNDNSGEADGAFRFGNKGDLPVVGNWDGDAYDTIGVYRPGTQSFYLKNRNDNSGEADIVIRFGERDDLPISGRWR</sequence>
<dbReference type="PANTHER" id="PTHR11022">
    <property type="entry name" value="PEPTIDOGLYCAN RECOGNITION PROTEIN"/>
    <property type="match status" value="1"/>
</dbReference>
<dbReference type="SMART" id="SM00644">
    <property type="entry name" value="Ami_2"/>
    <property type="match status" value="1"/>
</dbReference>
<protein>
    <submittedName>
        <fullName evidence="4">N-acetylmuramoyl-L-alanine amidase</fullName>
    </submittedName>
</protein>
<dbReference type="InterPro" id="IPR028994">
    <property type="entry name" value="Integrin_alpha_N"/>
</dbReference>
<feature type="domain" description="Peptidoglycan recognition protein family" evidence="3">
    <location>
        <begin position="97"/>
        <end position="250"/>
    </location>
</feature>
<name>A0A1G9G4X6_9ACTN</name>
<dbReference type="InterPro" id="IPR015510">
    <property type="entry name" value="PGRP"/>
</dbReference>
<dbReference type="EMBL" id="FNGF01000002">
    <property type="protein sequence ID" value="SDK95642.1"/>
    <property type="molecule type" value="Genomic_DNA"/>
</dbReference>
<evidence type="ECO:0000259" key="3">
    <source>
        <dbReference type="SMART" id="SM00701"/>
    </source>
</evidence>
<dbReference type="Proteomes" id="UP000198662">
    <property type="component" value="Unassembled WGS sequence"/>
</dbReference>
<proteinExistence type="inferred from homology"/>
<evidence type="ECO:0000259" key="2">
    <source>
        <dbReference type="SMART" id="SM00644"/>
    </source>
</evidence>
<dbReference type="Pfam" id="PF01510">
    <property type="entry name" value="Amidase_2"/>
    <property type="match status" value="1"/>
</dbReference>
<evidence type="ECO:0000256" key="1">
    <source>
        <dbReference type="ARBA" id="ARBA00007553"/>
    </source>
</evidence>
<comment type="similarity">
    <text evidence="1">Belongs to the N-acetylmuramoyl-L-alanine amidase 2 family.</text>
</comment>
<dbReference type="SUPFAM" id="SSF55846">
    <property type="entry name" value="N-acetylmuramoyl-L-alanine amidase-like"/>
    <property type="match status" value="1"/>
</dbReference>
<dbReference type="SUPFAM" id="SSF69318">
    <property type="entry name" value="Integrin alpha N-terminal domain"/>
    <property type="match status" value="1"/>
</dbReference>
<dbReference type="InterPro" id="IPR002502">
    <property type="entry name" value="Amidase_domain"/>
</dbReference>
<dbReference type="InterPro" id="IPR036505">
    <property type="entry name" value="Amidase/PGRP_sf"/>
</dbReference>
<keyword evidence="5" id="KW-1185">Reference proteome</keyword>
<dbReference type="CDD" id="cd06583">
    <property type="entry name" value="PGRP"/>
    <property type="match status" value="1"/>
</dbReference>
<accession>A0A1G9G4X6</accession>
<reference evidence="5" key="1">
    <citation type="submission" date="2016-10" db="EMBL/GenBank/DDBJ databases">
        <authorList>
            <person name="Varghese N."/>
            <person name="Submissions S."/>
        </authorList>
    </citation>
    <scope>NUCLEOTIDE SEQUENCE [LARGE SCALE GENOMIC DNA]</scope>
    <source>
        <strain evidence="5">CGMCC 4.3147</strain>
    </source>
</reference>
<dbReference type="GO" id="GO:0008270">
    <property type="term" value="F:zinc ion binding"/>
    <property type="evidence" value="ECO:0007669"/>
    <property type="project" value="InterPro"/>
</dbReference>
<dbReference type="PROSITE" id="PS51318">
    <property type="entry name" value="TAT"/>
    <property type="match status" value="1"/>
</dbReference>
<dbReference type="SMART" id="SM00701">
    <property type="entry name" value="PGRP"/>
    <property type="match status" value="1"/>
</dbReference>
<evidence type="ECO:0000313" key="4">
    <source>
        <dbReference type="EMBL" id="SDK95642.1"/>
    </source>
</evidence>
<dbReference type="InterPro" id="IPR006311">
    <property type="entry name" value="TAT_signal"/>
</dbReference>
<dbReference type="Gene3D" id="3.40.80.10">
    <property type="entry name" value="Peptidoglycan recognition protein-like"/>
    <property type="match status" value="1"/>
</dbReference>
<dbReference type="GO" id="GO:0008745">
    <property type="term" value="F:N-acetylmuramoyl-L-alanine amidase activity"/>
    <property type="evidence" value="ECO:0007669"/>
    <property type="project" value="InterPro"/>
</dbReference>
<dbReference type="InterPro" id="IPR006619">
    <property type="entry name" value="PGRP_domain_met/bac"/>
</dbReference>
<feature type="domain" description="N-acetylmuramoyl-L-alanine amidase" evidence="2">
    <location>
        <begin position="108"/>
        <end position="256"/>
    </location>
</feature>
<gene>
    <name evidence="4" type="ORF">SAMN05216298_2214</name>
</gene>
<evidence type="ECO:0000313" key="5">
    <source>
        <dbReference type="Proteomes" id="UP000198662"/>
    </source>
</evidence>
<dbReference type="AlphaFoldDB" id="A0A1G9G4X6"/>
<dbReference type="PANTHER" id="PTHR11022:SF41">
    <property type="entry name" value="PEPTIDOGLYCAN-RECOGNITION PROTEIN LC-RELATED"/>
    <property type="match status" value="1"/>
</dbReference>
<organism evidence="4 5">
    <name type="scientific">Glycomyces sambucus</name>
    <dbReference type="NCBI Taxonomy" id="380244"/>
    <lineage>
        <taxon>Bacteria</taxon>
        <taxon>Bacillati</taxon>
        <taxon>Actinomycetota</taxon>
        <taxon>Actinomycetes</taxon>
        <taxon>Glycomycetales</taxon>
        <taxon>Glycomycetaceae</taxon>
        <taxon>Glycomyces</taxon>
    </lineage>
</organism>
<dbReference type="GO" id="GO:0009253">
    <property type="term" value="P:peptidoglycan catabolic process"/>
    <property type="evidence" value="ECO:0007669"/>
    <property type="project" value="InterPro"/>
</dbReference>